<reference evidence="1 2" key="1">
    <citation type="submission" date="2020-02" db="EMBL/GenBank/DDBJ databases">
        <title>Comparative genomics of the hypocrealean fungal genus Beauvera.</title>
        <authorList>
            <person name="Showalter D.N."/>
            <person name="Bushley K.E."/>
            <person name="Rehner S.A."/>
        </authorList>
    </citation>
    <scope>NUCLEOTIDE SEQUENCE [LARGE SCALE GENOMIC DNA]</scope>
    <source>
        <strain evidence="1 2">ARSEF4384</strain>
    </source>
</reference>
<dbReference type="Proteomes" id="UP001397290">
    <property type="component" value="Unassembled WGS sequence"/>
</dbReference>
<evidence type="ECO:0000313" key="1">
    <source>
        <dbReference type="EMBL" id="KAK8143559.1"/>
    </source>
</evidence>
<protein>
    <recommendedName>
        <fullName evidence="3">BZIP domain-containing protein</fullName>
    </recommendedName>
</protein>
<accession>A0AAW0RMV6</accession>
<dbReference type="EMBL" id="JAAHCF010000494">
    <property type="protein sequence ID" value="KAK8143559.1"/>
    <property type="molecule type" value="Genomic_DNA"/>
</dbReference>
<dbReference type="PANTHER" id="PTHR38116:SF5">
    <property type="entry name" value="BZIP DOMAIN-CONTAINING PROTEIN"/>
    <property type="match status" value="1"/>
</dbReference>
<dbReference type="InterPro" id="IPR021833">
    <property type="entry name" value="DUF3425"/>
</dbReference>
<dbReference type="PANTHER" id="PTHR38116">
    <property type="entry name" value="CHROMOSOME 7, WHOLE GENOME SHOTGUN SEQUENCE"/>
    <property type="match status" value="1"/>
</dbReference>
<sequence length="290" mass="32815">MPSEDRSTMFCAECQDHIFEDKTLPMSEDVDFDSAKERRRRQNRLNQQARRKRLAILAQAKGPARKWIIYSAALDENEKHDTVASPPSIPKWFFCQSTGPERSEYLKRLQDAVTRDFTRPSFDAQLLTNVTQFNIIKAMAKNAAYFGFTLEILCEDMISPFNASGPTVSASGHLPPSLAPTTVQKEIVHHPWIDVCPIPSLRNAMILDAGTYDEDELCNDLFTGSGSDSEHQVGLVIWGESWDPAAYELSEVFALKWQKLLRTAADVMASTNYWRSRRGQEPIRLQMGPA</sequence>
<gene>
    <name evidence="1" type="ORF">G3M48_007072</name>
</gene>
<dbReference type="Pfam" id="PF11905">
    <property type="entry name" value="DUF3425"/>
    <property type="match status" value="1"/>
</dbReference>
<proteinExistence type="predicted"/>
<organism evidence="1 2">
    <name type="scientific">Beauveria asiatica</name>
    <dbReference type="NCBI Taxonomy" id="1069075"/>
    <lineage>
        <taxon>Eukaryota</taxon>
        <taxon>Fungi</taxon>
        <taxon>Dikarya</taxon>
        <taxon>Ascomycota</taxon>
        <taxon>Pezizomycotina</taxon>
        <taxon>Sordariomycetes</taxon>
        <taxon>Hypocreomycetidae</taxon>
        <taxon>Hypocreales</taxon>
        <taxon>Cordycipitaceae</taxon>
        <taxon>Beauveria</taxon>
    </lineage>
</organism>
<name>A0AAW0RMV6_9HYPO</name>
<dbReference type="AlphaFoldDB" id="A0AAW0RMV6"/>
<evidence type="ECO:0000313" key="2">
    <source>
        <dbReference type="Proteomes" id="UP001397290"/>
    </source>
</evidence>
<evidence type="ECO:0008006" key="3">
    <source>
        <dbReference type="Google" id="ProtNLM"/>
    </source>
</evidence>
<keyword evidence="2" id="KW-1185">Reference proteome</keyword>
<comment type="caution">
    <text evidence="1">The sequence shown here is derived from an EMBL/GenBank/DDBJ whole genome shotgun (WGS) entry which is preliminary data.</text>
</comment>